<dbReference type="OrthoDB" id="8068221at2"/>
<dbReference type="HOGENOM" id="CLU_036994_1_0_7"/>
<dbReference type="PANTHER" id="PTHR34047">
    <property type="entry name" value="NUCLEAR INTRON MATURASE 1, MITOCHONDRIAL-RELATED"/>
    <property type="match status" value="1"/>
</dbReference>
<dbReference type="KEGG" id="sfu:Sfum_2099"/>
<name>A0LK30_SYNFM</name>
<dbReference type="Pfam" id="PF00078">
    <property type="entry name" value="RVT_1"/>
    <property type="match status" value="1"/>
</dbReference>
<comment type="similarity">
    <text evidence="1">Belongs to the bacterial reverse transcriptase family.</text>
</comment>
<dbReference type="InterPro" id="IPR000477">
    <property type="entry name" value="RT_dom"/>
</dbReference>
<evidence type="ECO:0000259" key="3">
    <source>
        <dbReference type="PROSITE" id="PS50878"/>
    </source>
</evidence>
<dbReference type="eggNOG" id="COG3344">
    <property type="taxonomic scope" value="Bacteria"/>
</dbReference>
<evidence type="ECO:0000256" key="1">
    <source>
        <dbReference type="ARBA" id="ARBA00034120"/>
    </source>
</evidence>
<dbReference type="RefSeq" id="WP_011698951.1">
    <property type="nucleotide sequence ID" value="NC_008554.1"/>
</dbReference>
<feature type="domain" description="Reverse transcriptase" evidence="3">
    <location>
        <begin position="48"/>
        <end position="281"/>
    </location>
</feature>
<dbReference type="EMBL" id="CP000478">
    <property type="protein sequence ID" value="ABK17782.1"/>
    <property type="molecule type" value="Genomic_DNA"/>
</dbReference>
<dbReference type="Proteomes" id="UP000001784">
    <property type="component" value="Chromosome"/>
</dbReference>
<feature type="compositionally biased region" description="Basic and acidic residues" evidence="2">
    <location>
        <begin position="290"/>
        <end position="305"/>
    </location>
</feature>
<evidence type="ECO:0000313" key="4">
    <source>
        <dbReference type="EMBL" id="ABK17782.1"/>
    </source>
</evidence>
<feature type="region of interest" description="Disordered" evidence="2">
    <location>
        <begin position="281"/>
        <end position="305"/>
    </location>
</feature>
<protein>
    <recommendedName>
        <fullName evidence="3">Reverse transcriptase domain-containing protein</fullName>
    </recommendedName>
</protein>
<dbReference type="PROSITE" id="PS50878">
    <property type="entry name" value="RT_POL"/>
    <property type="match status" value="1"/>
</dbReference>
<dbReference type="STRING" id="335543.Sfum_2099"/>
<dbReference type="AlphaFoldDB" id="A0LK30"/>
<dbReference type="CDD" id="cd01646">
    <property type="entry name" value="RT_Bac_retron_I"/>
    <property type="match status" value="1"/>
</dbReference>
<proteinExistence type="inferred from homology"/>
<gene>
    <name evidence="4" type="ordered locus">Sfum_2099</name>
</gene>
<dbReference type="InParanoid" id="A0LK30"/>
<dbReference type="InterPro" id="IPR051083">
    <property type="entry name" value="GrpII_Intron_Splice-Mob/Def"/>
</dbReference>
<dbReference type="PANTHER" id="PTHR34047:SF8">
    <property type="entry name" value="PROTEIN YKFC"/>
    <property type="match status" value="1"/>
</dbReference>
<reference evidence="4 5" key="1">
    <citation type="submission" date="2006-10" db="EMBL/GenBank/DDBJ databases">
        <title>Complete sequence of Syntrophobacter fumaroxidans MPOB.</title>
        <authorList>
            <consortium name="US DOE Joint Genome Institute"/>
            <person name="Copeland A."/>
            <person name="Lucas S."/>
            <person name="Lapidus A."/>
            <person name="Barry K."/>
            <person name="Detter J.C."/>
            <person name="Glavina del Rio T."/>
            <person name="Hammon N."/>
            <person name="Israni S."/>
            <person name="Pitluck S."/>
            <person name="Goltsman E.G."/>
            <person name="Martinez M."/>
            <person name="Schmutz J."/>
            <person name="Larimer F."/>
            <person name="Land M."/>
            <person name="Hauser L."/>
            <person name="Kyrpides N."/>
            <person name="Kim E."/>
            <person name="Boone D.R."/>
            <person name="Brockman F."/>
            <person name="Culley D."/>
            <person name="Ferry J."/>
            <person name="Gunsalus R."/>
            <person name="McInerney M.J."/>
            <person name="Morrison M."/>
            <person name="Plugge C."/>
            <person name="Rohlin L."/>
            <person name="Scholten J."/>
            <person name="Sieber J."/>
            <person name="Stams A.J.M."/>
            <person name="Worm P."/>
            <person name="Henstra A.M."/>
            <person name="Richardson P."/>
        </authorList>
    </citation>
    <scope>NUCLEOTIDE SEQUENCE [LARGE SCALE GENOMIC DNA]</scope>
    <source>
        <strain evidence="5">DSM 10017 / MPOB</strain>
    </source>
</reference>
<keyword evidence="5" id="KW-1185">Reference proteome</keyword>
<organism evidence="4 5">
    <name type="scientific">Syntrophobacter fumaroxidans (strain DSM 10017 / MPOB)</name>
    <dbReference type="NCBI Taxonomy" id="335543"/>
    <lineage>
        <taxon>Bacteria</taxon>
        <taxon>Pseudomonadati</taxon>
        <taxon>Thermodesulfobacteriota</taxon>
        <taxon>Syntrophobacteria</taxon>
        <taxon>Syntrophobacterales</taxon>
        <taxon>Syntrophobacteraceae</taxon>
        <taxon>Syntrophobacter</taxon>
    </lineage>
</organism>
<evidence type="ECO:0000256" key="2">
    <source>
        <dbReference type="SAM" id="MobiDB-lite"/>
    </source>
</evidence>
<accession>A0LK30</accession>
<sequence>MKIDLAAKIAIANVLKEGLTDIFPQPCETALLKNQEFQKAIRSEVVKTISGGSLESLKMFPIEHVLLPKTAAFDFRRCALIQPLDTIKYLTLTILFAEEIEKYRPSKARKIVFSYRYSPSKGYLFDQKYTITSFTKYTLEKAKQTKTKVLVSCDIANFYDRLNLHRLESILISLALDKNQVRLLNELLLFWANRDSYGLPVGSNASRILAEASLLEVDNFLLSIGVSFCRFVDDYRIFAPDAHTAHHWLTQLIERLWLEGLTINKSKTKIEDVSDWKKEDRKSSAAAEAKTGEKSNPLEEKESEEKHPFRIIAGYGGTIPTRFRKPTAAEREKLSEIDAETLLNKIKSSKLVASEDIHTFVRAVLYGKKTKLFAVIPQVLDKFPQFTPYVIDLLIKHKDEISENIRTSIRDAFSSKLTKEKYLPEYLAIAYIRILGADGFQDGDALFDHFRALRRNAGAYIGRALLDALENVVSRGQVLEIRRYFVRADSWEKRQIVRIIDRHLHEDEKRPWLKNIKVQEASDHFLVESINSTIKHRKKKRKKSP</sequence>
<evidence type="ECO:0000313" key="5">
    <source>
        <dbReference type="Proteomes" id="UP000001784"/>
    </source>
</evidence>